<dbReference type="Proteomes" id="UP001516400">
    <property type="component" value="Unassembled WGS sequence"/>
</dbReference>
<keyword evidence="3" id="KW-1185">Reference proteome</keyword>
<reference evidence="2 3" key="1">
    <citation type="journal article" date="2021" name="BMC Biol.">
        <title>Horizontally acquired antibacterial genes associated with adaptive radiation of ladybird beetles.</title>
        <authorList>
            <person name="Li H.S."/>
            <person name="Tang X.F."/>
            <person name="Huang Y.H."/>
            <person name="Xu Z.Y."/>
            <person name="Chen M.L."/>
            <person name="Du X.Y."/>
            <person name="Qiu B.Y."/>
            <person name="Chen P.T."/>
            <person name="Zhang W."/>
            <person name="Slipinski A."/>
            <person name="Escalona H.E."/>
            <person name="Waterhouse R.M."/>
            <person name="Zwick A."/>
            <person name="Pang H."/>
        </authorList>
    </citation>
    <scope>NUCLEOTIDE SEQUENCE [LARGE SCALE GENOMIC DNA]</scope>
    <source>
        <strain evidence="2">SYSU2018</strain>
    </source>
</reference>
<gene>
    <name evidence="2" type="ORF">HHI36_019612</name>
</gene>
<dbReference type="SUPFAM" id="SSF47473">
    <property type="entry name" value="EF-hand"/>
    <property type="match status" value="1"/>
</dbReference>
<feature type="domain" description="EF-hand" evidence="1">
    <location>
        <begin position="42"/>
        <end position="77"/>
    </location>
</feature>
<evidence type="ECO:0000313" key="2">
    <source>
        <dbReference type="EMBL" id="KAL3274829.1"/>
    </source>
</evidence>
<dbReference type="Gene3D" id="1.10.238.10">
    <property type="entry name" value="EF-hand"/>
    <property type="match status" value="1"/>
</dbReference>
<dbReference type="PANTHER" id="PTHR46763">
    <property type="entry name" value="DYNEIN REGULATORY COMPLEX PROTEIN 8"/>
    <property type="match status" value="1"/>
</dbReference>
<accession>A0ABD2N8H2</accession>
<dbReference type="PANTHER" id="PTHR46763:SF1">
    <property type="entry name" value="DYNEIN REGULATORY COMPLEX PROTEIN 8"/>
    <property type="match status" value="1"/>
</dbReference>
<dbReference type="InterPro" id="IPR011992">
    <property type="entry name" value="EF-hand-dom_pair"/>
</dbReference>
<dbReference type="EMBL" id="JABFTP020000083">
    <property type="protein sequence ID" value="KAL3274829.1"/>
    <property type="molecule type" value="Genomic_DNA"/>
</dbReference>
<organism evidence="2 3">
    <name type="scientific">Cryptolaemus montrouzieri</name>
    <dbReference type="NCBI Taxonomy" id="559131"/>
    <lineage>
        <taxon>Eukaryota</taxon>
        <taxon>Metazoa</taxon>
        <taxon>Ecdysozoa</taxon>
        <taxon>Arthropoda</taxon>
        <taxon>Hexapoda</taxon>
        <taxon>Insecta</taxon>
        <taxon>Pterygota</taxon>
        <taxon>Neoptera</taxon>
        <taxon>Endopterygota</taxon>
        <taxon>Coleoptera</taxon>
        <taxon>Polyphaga</taxon>
        <taxon>Cucujiformia</taxon>
        <taxon>Coccinelloidea</taxon>
        <taxon>Coccinellidae</taxon>
        <taxon>Scymninae</taxon>
        <taxon>Scymnini</taxon>
        <taxon>Cryptolaemus</taxon>
    </lineage>
</organism>
<comment type="caution">
    <text evidence="2">The sequence shown here is derived from an EMBL/GenBank/DDBJ whole genome shotgun (WGS) entry which is preliminary data.</text>
</comment>
<name>A0ABD2N8H2_9CUCU</name>
<dbReference type="Pfam" id="PF13499">
    <property type="entry name" value="EF-hand_7"/>
    <property type="match status" value="1"/>
</dbReference>
<evidence type="ECO:0000313" key="3">
    <source>
        <dbReference type="Proteomes" id="UP001516400"/>
    </source>
</evidence>
<dbReference type="PROSITE" id="PS50222">
    <property type="entry name" value="EF_HAND_2"/>
    <property type="match status" value="1"/>
</dbReference>
<dbReference type="AlphaFoldDB" id="A0ABD2N8H2"/>
<dbReference type="InterPro" id="IPR002048">
    <property type="entry name" value="EF_hand_dom"/>
</dbReference>
<sequence>MSTSQFEELLCSVALHITKHYVVQDVINPEERLILTLRFQPASAEKLLEAFRVLDIEGKKFLTKEELTTLMTERGEPLQPDELEEMIQVSVDPETDNIPYEVYINEIMGIIIHHNSSQVAMNGKTYFYFQGIDVKLWRYCDT</sequence>
<protein>
    <recommendedName>
        <fullName evidence="1">EF-hand domain-containing protein</fullName>
    </recommendedName>
</protein>
<proteinExistence type="predicted"/>
<evidence type="ECO:0000259" key="1">
    <source>
        <dbReference type="PROSITE" id="PS50222"/>
    </source>
</evidence>